<dbReference type="InterPro" id="IPR036390">
    <property type="entry name" value="WH_DNA-bd_sf"/>
</dbReference>
<dbReference type="GO" id="GO:0032993">
    <property type="term" value="C:protein-DNA complex"/>
    <property type="evidence" value="ECO:0007669"/>
    <property type="project" value="TreeGrafter"/>
</dbReference>
<dbReference type="RefSeq" id="WP_190293221.1">
    <property type="nucleotide sequence ID" value="NZ_JABFCZ010000023.1"/>
</dbReference>
<accession>A0A926P3I7</accession>
<dbReference type="Gene3D" id="1.10.10.10">
    <property type="entry name" value="Winged helix-like DNA-binding domain superfamily/Winged helix DNA-binding domain"/>
    <property type="match status" value="1"/>
</dbReference>
<evidence type="ECO:0000259" key="5">
    <source>
        <dbReference type="PROSITE" id="PS50931"/>
    </source>
</evidence>
<dbReference type="PANTHER" id="PTHR30346">
    <property type="entry name" value="TRANSCRIPTIONAL DUAL REGULATOR HCAR-RELATED"/>
    <property type="match status" value="1"/>
</dbReference>
<proteinExistence type="inferred from homology"/>
<dbReference type="PRINTS" id="PR00039">
    <property type="entry name" value="HTHLYSR"/>
</dbReference>
<dbReference type="GO" id="GO:0003677">
    <property type="term" value="F:DNA binding"/>
    <property type="evidence" value="ECO:0007669"/>
    <property type="project" value="UniProtKB-KW"/>
</dbReference>
<dbReference type="Proteomes" id="UP000598467">
    <property type="component" value="Unassembled WGS sequence"/>
</dbReference>
<evidence type="ECO:0000313" key="6">
    <source>
        <dbReference type="EMBL" id="MBD1548533.1"/>
    </source>
</evidence>
<organism evidence="6 7">
    <name type="scientific">Roseibium aggregatum</name>
    <dbReference type="NCBI Taxonomy" id="187304"/>
    <lineage>
        <taxon>Bacteria</taxon>
        <taxon>Pseudomonadati</taxon>
        <taxon>Pseudomonadota</taxon>
        <taxon>Alphaproteobacteria</taxon>
        <taxon>Hyphomicrobiales</taxon>
        <taxon>Stappiaceae</taxon>
        <taxon>Roseibium</taxon>
    </lineage>
</organism>
<feature type="domain" description="HTH lysR-type" evidence="5">
    <location>
        <begin position="3"/>
        <end position="61"/>
    </location>
</feature>
<dbReference type="Pfam" id="PF00126">
    <property type="entry name" value="HTH_1"/>
    <property type="match status" value="1"/>
</dbReference>
<keyword evidence="3" id="KW-0238">DNA-binding</keyword>
<dbReference type="Pfam" id="PF03466">
    <property type="entry name" value="LysR_substrate"/>
    <property type="match status" value="1"/>
</dbReference>
<gene>
    <name evidence="6" type="ORF">HK439_19905</name>
</gene>
<name>A0A926P3I7_9HYPH</name>
<comment type="similarity">
    <text evidence="1">Belongs to the LysR transcriptional regulatory family.</text>
</comment>
<dbReference type="PROSITE" id="PS50931">
    <property type="entry name" value="HTH_LYSR"/>
    <property type="match status" value="1"/>
</dbReference>
<keyword evidence="4" id="KW-0804">Transcription</keyword>
<protein>
    <submittedName>
        <fullName evidence="6">LysR family transcriptional regulator</fullName>
    </submittedName>
</protein>
<reference evidence="6" key="1">
    <citation type="submission" date="2020-05" db="EMBL/GenBank/DDBJ databases">
        <title>Identification of trans-AT polyketide cluster in two marine bacteria, producers of a novel glutaramide-containing polyketide sesbanimide D and analogs.</title>
        <authorList>
            <person name="Kacar D."/>
            <person name="Rodriguez P."/>
            <person name="Canedo L."/>
            <person name="Gonzalez E."/>
            <person name="Galan B."/>
            <person name="De La Calle F."/>
            <person name="Garcia J.L."/>
        </authorList>
    </citation>
    <scope>NUCLEOTIDE SEQUENCE</scope>
    <source>
        <strain evidence="6">PHM038</strain>
    </source>
</reference>
<dbReference type="PANTHER" id="PTHR30346:SF0">
    <property type="entry name" value="HCA OPERON TRANSCRIPTIONAL ACTIVATOR HCAR"/>
    <property type="match status" value="1"/>
</dbReference>
<dbReference type="EMBL" id="JABFCZ010000023">
    <property type="protein sequence ID" value="MBD1548533.1"/>
    <property type="molecule type" value="Genomic_DNA"/>
</dbReference>
<evidence type="ECO:0000256" key="1">
    <source>
        <dbReference type="ARBA" id="ARBA00009437"/>
    </source>
</evidence>
<evidence type="ECO:0000256" key="4">
    <source>
        <dbReference type="ARBA" id="ARBA00023163"/>
    </source>
</evidence>
<evidence type="ECO:0000313" key="7">
    <source>
        <dbReference type="Proteomes" id="UP000598467"/>
    </source>
</evidence>
<evidence type="ECO:0000256" key="3">
    <source>
        <dbReference type="ARBA" id="ARBA00023125"/>
    </source>
</evidence>
<dbReference type="InterPro" id="IPR000847">
    <property type="entry name" value="LysR_HTH_N"/>
</dbReference>
<evidence type="ECO:0000256" key="2">
    <source>
        <dbReference type="ARBA" id="ARBA00023015"/>
    </source>
</evidence>
<dbReference type="CDD" id="cd08412">
    <property type="entry name" value="PBP2_PAO1_like"/>
    <property type="match status" value="1"/>
</dbReference>
<sequence length="312" mass="33885">MRFTLRQLEYFIAAGETGSITQAAERVSISQPSVSTAISQLEKELNVQLFIRHHAQGLSLTPVGRTLLAEAKQLLEQAETLYSVATEASDDIRGQLNVGCLTTLAPMVLPELALAFTSAFPGTTIRPHVDHQETILNGLRSAAIDVAVTYDLSIPEDIKFQPLVELPAHALFGENHPLARRSSVGLEELSELPLVFLDLPLSSEYFQALFMAEGLTPNIGYRFAHPDVIRTMVANGFGYTLANVTPRSDAALDGRKVVRVRLSGNHRPMTLGVASLKSLRQSRLAEAFKAHARSFISSAYVPGMVAPATAPK</sequence>
<dbReference type="GO" id="GO:0003700">
    <property type="term" value="F:DNA-binding transcription factor activity"/>
    <property type="evidence" value="ECO:0007669"/>
    <property type="project" value="InterPro"/>
</dbReference>
<dbReference type="AlphaFoldDB" id="A0A926P3I7"/>
<dbReference type="InterPro" id="IPR005119">
    <property type="entry name" value="LysR_subst-bd"/>
</dbReference>
<keyword evidence="2" id="KW-0805">Transcription regulation</keyword>
<dbReference type="SUPFAM" id="SSF46785">
    <property type="entry name" value="Winged helix' DNA-binding domain"/>
    <property type="match status" value="1"/>
</dbReference>
<dbReference type="SUPFAM" id="SSF53850">
    <property type="entry name" value="Periplasmic binding protein-like II"/>
    <property type="match status" value="1"/>
</dbReference>
<comment type="caution">
    <text evidence="6">The sequence shown here is derived from an EMBL/GenBank/DDBJ whole genome shotgun (WGS) entry which is preliminary data.</text>
</comment>
<dbReference type="InterPro" id="IPR036388">
    <property type="entry name" value="WH-like_DNA-bd_sf"/>
</dbReference>
<dbReference type="Gene3D" id="3.40.190.10">
    <property type="entry name" value="Periplasmic binding protein-like II"/>
    <property type="match status" value="2"/>
</dbReference>
<dbReference type="FunFam" id="1.10.10.10:FF:000001">
    <property type="entry name" value="LysR family transcriptional regulator"/>
    <property type="match status" value="1"/>
</dbReference>